<protein>
    <submittedName>
        <fullName evidence="1">Uncharacterized protein</fullName>
    </submittedName>
</protein>
<evidence type="ECO:0000313" key="2">
    <source>
        <dbReference type="Proteomes" id="UP000887013"/>
    </source>
</evidence>
<accession>A0A8X6M575</accession>
<evidence type="ECO:0000313" key="1">
    <source>
        <dbReference type="EMBL" id="GFS28956.1"/>
    </source>
</evidence>
<organism evidence="1 2">
    <name type="scientific">Nephila pilipes</name>
    <name type="common">Giant wood spider</name>
    <name type="synonym">Nephila maculata</name>
    <dbReference type="NCBI Taxonomy" id="299642"/>
    <lineage>
        <taxon>Eukaryota</taxon>
        <taxon>Metazoa</taxon>
        <taxon>Ecdysozoa</taxon>
        <taxon>Arthropoda</taxon>
        <taxon>Chelicerata</taxon>
        <taxon>Arachnida</taxon>
        <taxon>Araneae</taxon>
        <taxon>Araneomorphae</taxon>
        <taxon>Entelegynae</taxon>
        <taxon>Araneoidea</taxon>
        <taxon>Nephilidae</taxon>
        <taxon>Nephila</taxon>
    </lineage>
</organism>
<dbReference type="GO" id="GO:0003676">
    <property type="term" value="F:nucleic acid binding"/>
    <property type="evidence" value="ECO:0007669"/>
    <property type="project" value="InterPro"/>
</dbReference>
<gene>
    <name evidence="1" type="ORF">NPIL_551261</name>
</gene>
<dbReference type="EMBL" id="BMAW01087309">
    <property type="protein sequence ID" value="GFS28956.1"/>
    <property type="molecule type" value="Genomic_DNA"/>
</dbReference>
<proteinExistence type="predicted"/>
<name>A0A8X6M575_NEPPI</name>
<comment type="caution">
    <text evidence="1">The sequence shown here is derived from an EMBL/GenBank/DDBJ whole genome shotgun (WGS) entry which is preliminary data.</text>
</comment>
<sequence length="118" mass="13561">MNFEESNRFQSAAEESIEQIKEIHENSSIKAEVNALRKKAEMMRKILDSVVENSVRVFNSNKCENRNGLNDSQNLVITDYFSKWVEMDMANNKTIGEIIQVLERMIVSFGVPETIVCD</sequence>
<reference evidence="1" key="1">
    <citation type="submission" date="2020-08" db="EMBL/GenBank/DDBJ databases">
        <title>Multicomponent nature underlies the extraordinary mechanical properties of spider dragline silk.</title>
        <authorList>
            <person name="Kono N."/>
            <person name="Nakamura H."/>
            <person name="Mori M."/>
            <person name="Yoshida Y."/>
            <person name="Ohtoshi R."/>
            <person name="Malay A.D."/>
            <person name="Moran D.A.P."/>
            <person name="Tomita M."/>
            <person name="Numata K."/>
            <person name="Arakawa K."/>
        </authorList>
    </citation>
    <scope>NUCLEOTIDE SEQUENCE</scope>
</reference>
<keyword evidence="2" id="KW-1185">Reference proteome</keyword>
<dbReference type="SUPFAM" id="SSF53098">
    <property type="entry name" value="Ribonuclease H-like"/>
    <property type="match status" value="1"/>
</dbReference>
<dbReference type="AlphaFoldDB" id="A0A8X6M575"/>
<dbReference type="OrthoDB" id="4369127at2759"/>
<dbReference type="InterPro" id="IPR036397">
    <property type="entry name" value="RNaseH_sf"/>
</dbReference>
<dbReference type="Gene3D" id="3.30.420.10">
    <property type="entry name" value="Ribonuclease H-like superfamily/Ribonuclease H"/>
    <property type="match status" value="1"/>
</dbReference>
<dbReference type="InterPro" id="IPR012337">
    <property type="entry name" value="RNaseH-like_sf"/>
</dbReference>
<dbReference type="Proteomes" id="UP000887013">
    <property type="component" value="Unassembled WGS sequence"/>
</dbReference>